<evidence type="ECO:0000256" key="1">
    <source>
        <dbReference type="ARBA" id="ARBA00010795"/>
    </source>
</evidence>
<comment type="caution">
    <text evidence="2">The sequence shown here is derived from an EMBL/GenBank/DDBJ whole genome shotgun (WGS) entry which is preliminary data.</text>
</comment>
<gene>
    <name evidence="2" type="ORF">CBER1_08976</name>
</gene>
<dbReference type="AlphaFoldDB" id="A0A2S6C5H8"/>
<keyword evidence="3" id="KW-1185">Reference proteome</keyword>
<dbReference type="OrthoDB" id="2322698at2759"/>
<organism evidence="2 3">
    <name type="scientific">Cercospora berteroae</name>
    <dbReference type="NCBI Taxonomy" id="357750"/>
    <lineage>
        <taxon>Eukaryota</taxon>
        <taxon>Fungi</taxon>
        <taxon>Dikarya</taxon>
        <taxon>Ascomycota</taxon>
        <taxon>Pezizomycotina</taxon>
        <taxon>Dothideomycetes</taxon>
        <taxon>Dothideomycetidae</taxon>
        <taxon>Mycosphaerellales</taxon>
        <taxon>Mycosphaerellaceae</taxon>
        <taxon>Cercospora</taxon>
    </lineage>
</organism>
<dbReference type="Pfam" id="PF06355">
    <property type="entry name" value="Aegerolysin"/>
    <property type="match status" value="1"/>
</dbReference>
<dbReference type="EMBL" id="PNEN01000551">
    <property type="protein sequence ID" value="PPJ54956.1"/>
    <property type="molecule type" value="Genomic_DNA"/>
</dbReference>
<comment type="similarity">
    <text evidence="1">Belongs to the aegerolysin family.</text>
</comment>
<proteinExistence type="inferred from homology"/>
<dbReference type="InterPro" id="IPR009413">
    <property type="entry name" value="Aegerolysin-typ"/>
</dbReference>
<accession>A0A2S6C5H8</accession>
<dbReference type="Proteomes" id="UP000237631">
    <property type="component" value="Unassembled WGS sequence"/>
</dbReference>
<sequence>MAAVIVAGVGVGVSAILSINNTLMARKGANSARSVGVILRNLTGRTIYLKHSALQHGFWTQASPLPSSIPGDAAAGWMSESQGFMTGTEGDAHFSFDSPDNNAAIFLHWNNPFVGSNSYSASVGDGAYKIVYENGDGDNANVIYTLSKI</sequence>
<dbReference type="Gene3D" id="2.60.270.50">
    <property type="match status" value="1"/>
</dbReference>
<evidence type="ECO:0000313" key="3">
    <source>
        <dbReference type="Proteomes" id="UP000237631"/>
    </source>
</evidence>
<reference evidence="3" key="1">
    <citation type="journal article" date="2017" name="bioRxiv">
        <title>Conservation of a gene cluster reveals novel cercosporin biosynthetic mechanisms and extends production to the genus Colletotrichum.</title>
        <authorList>
            <person name="de Jonge R."/>
            <person name="Ebert M.K."/>
            <person name="Huitt-Roehl C.R."/>
            <person name="Pal P."/>
            <person name="Suttle J.C."/>
            <person name="Spanner R.E."/>
            <person name="Neubauer J.D."/>
            <person name="Jurick W.M.II."/>
            <person name="Stott K.A."/>
            <person name="Secor G.A."/>
            <person name="Thomma B.P.H.J."/>
            <person name="Van de Peer Y."/>
            <person name="Townsend C.A."/>
            <person name="Bolton M.D."/>
        </authorList>
    </citation>
    <scope>NUCLEOTIDE SEQUENCE [LARGE SCALE GENOMIC DNA]</scope>
    <source>
        <strain evidence="3">CBS538.71</strain>
    </source>
</reference>
<evidence type="ECO:0008006" key="4">
    <source>
        <dbReference type="Google" id="ProtNLM"/>
    </source>
</evidence>
<protein>
    <recommendedName>
        <fullName evidence="4">Crystal protein ET79</fullName>
    </recommendedName>
</protein>
<evidence type="ECO:0000313" key="2">
    <source>
        <dbReference type="EMBL" id="PPJ54956.1"/>
    </source>
</evidence>
<dbReference type="GO" id="GO:0019836">
    <property type="term" value="P:symbiont-mediated hemolysis of host erythrocyte"/>
    <property type="evidence" value="ECO:0007669"/>
    <property type="project" value="InterPro"/>
</dbReference>
<name>A0A2S6C5H8_9PEZI</name>